<evidence type="ECO:0000313" key="2">
    <source>
        <dbReference type="Proteomes" id="UP001454036"/>
    </source>
</evidence>
<dbReference type="AlphaFoldDB" id="A0AAV3QE98"/>
<protein>
    <submittedName>
        <fullName evidence="1">Reverse transcriptase</fullName>
    </submittedName>
</protein>
<dbReference type="PANTHER" id="PTHR33116">
    <property type="entry name" value="REVERSE TRANSCRIPTASE ZINC-BINDING DOMAIN-CONTAINING PROTEIN-RELATED-RELATED"/>
    <property type="match status" value="1"/>
</dbReference>
<comment type="caution">
    <text evidence="1">The sequence shown here is derived from an EMBL/GenBank/DDBJ whole genome shotgun (WGS) entry which is preliminary data.</text>
</comment>
<sequence length="128" mass="14325">MGIPLRKLTIKYLGVPLTSERISAQDCKMMVDKITARVSGWQEKMLSYAGRVQLVMSVLKGIEQFWASSLHIPKQVWEDVDKNLKAFLWGKKGNGRYKAKVKWSDTCVPKAEGGLGLKTCIHGVNISC</sequence>
<organism evidence="1 2">
    <name type="scientific">Lithospermum erythrorhizon</name>
    <name type="common">Purple gromwell</name>
    <name type="synonym">Lithospermum officinale var. erythrorhizon</name>
    <dbReference type="NCBI Taxonomy" id="34254"/>
    <lineage>
        <taxon>Eukaryota</taxon>
        <taxon>Viridiplantae</taxon>
        <taxon>Streptophyta</taxon>
        <taxon>Embryophyta</taxon>
        <taxon>Tracheophyta</taxon>
        <taxon>Spermatophyta</taxon>
        <taxon>Magnoliopsida</taxon>
        <taxon>eudicotyledons</taxon>
        <taxon>Gunneridae</taxon>
        <taxon>Pentapetalae</taxon>
        <taxon>asterids</taxon>
        <taxon>lamiids</taxon>
        <taxon>Boraginales</taxon>
        <taxon>Boraginaceae</taxon>
        <taxon>Boraginoideae</taxon>
        <taxon>Lithospermeae</taxon>
        <taxon>Lithospermum</taxon>
    </lineage>
</organism>
<gene>
    <name evidence="1" type="ORF">LIER_18246</name>
</gene>
<accession>A0AAV3QE98</accession>
<evidence type="ECO:0000313" key="1">
    <source>
        <dbReference type="EMBL" id="GAA0162069.1"/>
    </source>
</evidence>
<dbReference type="GO" id="GO:0003964">
    <property type="term" value="F:RNA-directed DNA polymerase activity"/>
    <property type="evidence" value="ECO:0007669"/>
    <property type="project" value="UniProtKB-KW"/>
</dbReference>
<keyword evidence="2" id="KW-1185">Reference proteome</keyword>
<keyword evidence="1" id="KW-0695">RNA-directed DNA polymerase</keyword>
<proteinExistence type="predicted"/>
<dbReference type="PANTHER" id="PTHR33116:SF78">
    <property type="entry name" value="OS12G0587133 PROTEIN"/>
    <property type="match status" value="1"/>
</dbReference>
<keyword evidence="1" id="KW-0548">Nucleotidyltransferase</keyword>
<dbReference type="Proteomes" id="UP001454036">
    <property type="component" value="Unassembled WGS sequence"/>
</dbReference>
<dbReference type="EMBL" id="BAABME010004354">
    <property type="protein sequence ID" value="GAA0162069.1"/>
    <property type="molecule type" value="Genomic_DNA"/>
</dbReference>
<name>A0AAV3QE98_LITER</name>
<reference evidence="1 2" key="1">
    <citation type="submission" date="2024-01" db="EMBL/GenBank/DDBJ databases">
        <title>The complete chloroplast genome sequence of Lithospermum erythrorhizon: insights into the phylogenetic relationship among Boraginaceae species and the maternal lineages of purple gromwells.</title>
        <authorList>
            <person name="Okada T."/>
            <person name="Watanabe K."/>
        </authorList>
    </citation>
    <scope>NUCLEOTIDE SEQUENCE [LARGE SCALE GENOMIC DNA]</scope>
</reference>
<keyword evidence="1" id="KW-0808">Transferase</keyword>